<dbReference type="Pfam" id="PF13715">
    <property type="entry name" value="CarbopepD_reg_2"/>
    <property type="match status" value="1"/>
</dbReference>
<comment type="similarity">
    <text evidence="10">Belongs to the TonB-dependent receptor family.</text>
</comment>
<dbReference type="GO" id="GO:0009279">
    <property type="term" value="C:cell outer membrane"/>
    <property type="evidence" value="ECO:0007669"/>
    <property type="project" value="UniProtKB-SubCell"/>
</dbReference>
<organism evidence="14 15">
    <name type="scientific">Cyclobacterium xiamenense</name>
    <dbReference type="NCBI Taxonomy" id="1297121"/>
    <lineage>
        <taxon>Bacteria</taxon>
        <taxon>Pseudomonadati</taxon>
        <taxon>Bacteroidota</taxon>
        <taxon>Cytophagia</taxon>
        <taxon>Cytophagales</taxon>
        <taxon>Cyclobacteriaceae</taxon>
        <taxon>Cyclobacterium</taxon>
    </lineage>
</organism>
<dbReference type="PANTHER" id="PTHR30069:SF29">
    <property type="entry name" value="HEMOGLOBIN AND HEMOGLOBIN-HAPTOGLOBIN-BINDING PROTEIN 1-RELATED"/>
    <property type="match status" value="1"/>
</dbReference>
<keyword evidence="6 10" id="KW-0798">TonB box</keyword>
<keyword evidence="15" id="KW-1185">Reference proteome</keyword>
<evidence type="ECO:0000256" key="9">
    <source>
        <dbReference type="ARBA" id="ARBA00023237"/>
    </source>
</evidence>
<dbReference type="Proteomes" id="UP000199403">
    <property type="component" value="Unassembled WGS sequence"/>
</dbReference>
<keyword evidence="3" id="KW-1134">Transmembrane beta strand</keyword>
<evidence type="ECO:0000256" key="3">
    <source>
        <dbReference type="ARBA" id="ARBA00022452"/>
    </source>
</evidence>
<feature type="chain" id="PRO_5011542170" evidence="11">
    <location>
        <begin position="23"/>
        <end position="768"/>
    </location>
</feature>
<evidence type="ECO:0000256" key="8">
    <source>
        <dbReference type="ARBA" id="ARBA00023170"/>
    </source>
</evidence>
<dbReference type="EMBL" id="FNZH01000007">
    <property type="protein sequence ID" value="SEJ66081.1"/>
    <property type="molecule type" value="Genomic_DNA"/>
</dbReference>
<dbReference type="Pfam" id="PF00593">
    <property type="entry name" value="TonB_dep_Rec_b-barrel"/>
    <property type="match status" value="1"/>
</dbReference>
<dbReference type="InterPro" id="IPR036942">
    <property type="entry name" value="Beta-barrel_TonB_sf"/>
</dbReference>
<keyword evidence="4" id="KW-0812">Transmembrane</keyword>
<dbReference type="AlphaFoldDB" id="A0A1H7AKB9"/>
<dbReference type="InterPro" id="IPR037066">
    <property type="entry name" value="Plug_dom_sf"/>
</dbReference>
<dbReference type="GO" id="GO:0044718">
    <property type="term" value="P:siderophore transmembrane transport"/>
    <property type="evidence" value="ECO:0007669"/>
    <property type="project" value="TreeGrafter"/>
</dbReference>
<evidence type="ECO:0000313" key="14">
    <source>
        <dbReference type="EMBL" id="SEJ66081.1"/>
    </source>
</evidence>
<dbReference type="Gene3D" id="2.60.40.1120">
    <property type="entry name" value="Carboxypeptidase-like, regulatory domain"/>
    <property type="match status" value="1"/>
</dbReference>
<evidence type="ECO:0000259" key="12">
    <source>
        <dbReference type="Pfam" id="PF00593"/>
    </source>
</evidence>
<evidence type="ECO:0000313" key="15">
    <source>
        <dbReference type="Proteomes" id="UP000199403"/>
    </source>
</evidence>
<gene>
    <name evidence="14" type="ORF">SAMN05192553_107139</name>
</gene>
<comment type="subcellular location">
    <subcellularLocation>
        <location evidence="1">Cell outer membrane</location>
        <topology evidence="1">Multi-pass membrane protein</topology>
    </subcellularLocation>
</comment>
<name>A0A1H7AKB9_9BACT</name>
<reference evidence="15" key="1">
    <citation type="submission" date="2016-10" db="EMBL/GenBank/DDBJ databases">
        <authorList>
            <person name="Varghese N."/>
            <person name="Submissions S."/>
        </authorList>
    </citation>
    <scope>NUCLEOTIDE SEQUENCE [LARGE SCALE GENOMIC DNA]</scope>
    <source>
        <strain evidence="15">IBRC-M 10761</strain>
    </source>
</reference>
<evidence type="ECO:0000256" key="10">
    <source>
        <dbReference type="RuleBase" id="RU003357"/>
    </source>
</evidence>
<dbReference type="SUPFAM" id="SSF56935">
    <property type="entry name" value="Porins"/>
    <property type="match status" value="1"/>
</dbReference>
<keyword evidence="9" id="KW-0998">Cell outer membrane</keyword>
<feature type="domain" description="TonB-dependent receptor plug" evidence="13">
    <location>
        <begin position="123"/>
        <end position="223"/>
    </location>
</feature>
<evidence type="ECO:0000256" key="5">
    <source>
        <dbReference type="ARBA" id="ARBA00022729"/>
    </source>
</evidence>
<evidence type="ECO:0000256" key="4">
    <source>
        <dbReference type="ARBA" id="ARBA00022692"/>
    </source>
</evidence>
<keyword evidence="7 10" id="KW-0472">Membrane</keyword>
<dbReference type="InterPro" id="IPR000531">
    <property type="entry name" value="Beta-barrel_TonB"/>
</dbReference>
<dbReference type="InterPro" id="IPR012910">
    <property type="entry name" value="Plug_dom"/>
</dbReference>
<sequence>MNLIKSLFAGLLLVITTSIATAQDFTLSGNLQDAETGEDLLYATVSVEGTSQGTTTNLYGFYSLTLPKGTYQINYSYLGYETKTVTINLTGNINKDVELSPSSNQLEEVVVTAKNENENVTNTEVSVLSLDIKEIKKIPVIFGEQDVVKTLQLLPGVSANSEGGSGFFVRGGNADQNLILLDEAPVYNASHLLGFFSVFNSDALKDVKLYKGGIPAQYGGRASSVMDVRMRNGNMKEWDISGGLGLISSRLTVEGPIVKDKGSIMVSGRRTYADIVAKLFLEDSDDLSLYFYDLNLKANYKLGEKDRIYISGYLGRDVLGTETFGFDWGNRTFTGRWNHIFSNKLFSNTSFIYSEYDYGFDIENGGSDITLNAGVYDYNLKQDYNYYLNNNNEITFGWQGIYHQFQPYTFAFDGEIRSTAEERNALEGGVYLANQQKVSEKLELNYGVRLTSFSNIGAYTEKMFDTKGNVESETDYSKGDFYNNYFNLEPRFAATYLLDSKSSIKLSYNRNAQYLHLLSNSTAGSPTDLWIPSSPLVEPTLADQVAIGYFKNFSNNSYKFSIEAYYKNLQNAVDYKDGAEIFGNENIESELVFGKGRAYGTEFLLEKTKGKLTGWVSYTLSKSERQLDEINNGAWFSARQDRTHDISIVGIYEVTPRLSLSASWVYNTGDAVTFPVGKYFIDDNLVNLYSERNGDRMPDYHRLDLGATLKLNTKKESNSSELNLSIYNAYHRLNAYSITFDENQAGTTEATRLALFGLVPSLTWNFKF</sequence>
<evidence type="ECO:0000256" key="6">
    <source>
        <dbReference type="ARBA" id="ARBA00023077"/>
    </source>
</evidence>
<dbReference type="Gene3D" id="2.170.130.10">
    <property type="entry name" value="TonB-dependent receptor, plug domain"/>
    <property type="match status" value="1"/>
</dbReference>
<accession>A0A1H7AKB9</accession>
<protein>
    <submittedName>
        <fullName evidence="14">TonB-dependent Receptor Plug Domain</fullName>
    </submittedName>
</protein>
<proteinExistence type="inferred from homology"/>
<dbReference type="Gene3D" id="2.40.170.20">
    <property type="entry name" value="TonB-dependent receptor, beta-barrel domain"/>
    <property type="match status" value="1"/>
</dbReference>
<keyword evidence="8 14" id="KW-0675">Receptor</keyword>
<feature type="domain" description="TonB-dependent receptor-like beta-barrel" evidence="12">
    <location>
        <begin position="310"/>
        <end position="728"/>
    </location>
</feature>
<evidence type="ECO:0000259" key="13">
    <source>
        <dbReference type="Pfam" id="PF07715"/>
    </source>
</evidence>
<dbReference type="STRING" id="1416801.SAMN05192553_107139"/>
<evidence type="ECO:0000256" key="11">
    <source>
        <dbReference type="SAM" id="SignalP"/>
    </source>
</evidence>
<evidence type="ECO:0000256" key="7">
    <source>
        <dbReference type="ARBA" id="ARBA00023136"/>
    </source>
</evidence>
<evidence type="ECO:0000256" key="1">
    <source>
        <dbReference type="ARBA" id="ARBA00004571"/>
    </source>
</evidence>
<evidence type="ECO:0000256" key="2">
    <source>
        <dbReference type="ARBA" id="ARBA00022448"/>
    </source>
</evidence>
<dbReference type="SUPFAM" id="SSF49464">
    <property type="entry name" value="Carboxypeptidase regulatory domain-like"/>
    <property type="match status" value="1"/>
</dbReference>
<keyword evidence="2" id="KW-0813">Transport</keyword>
<dbReference type="PANTHER" id="PTHR30069">
    <property type="entry name" value="TONB-DEPENDENT OUTER MEMBRANE RECEPTOR"/>
    <property type="match status" value="1"/>
</dbReference>
<dbReference type="GO" id="GO:0015344">
    <property type="term" value="F:siderophore uptake transmembrane transporter activity"/>
    <property type="evidence" value="ECO:0007669"/>
    <property type="project" value="TreeGrafter"/>
</dbReference>
<dbReference type="Pfam" id="PF07715">
    <property type="entry name" value="Plug"/>
    <property type="match status" value="1"/>
</dbReference>
<feature type="signal peptide" evidence="11">
    <location>
        <begin position="1"/>
        <end position="22"/>
    </location>
</feature>
<dbReference type="InterPro" id="IPR039426">
    <property type="entry name" value="TonB-dep_rcpt-like"/>
</dbReference>
<dbReference type="InterPro" id="IPR008969">
    <property type="entry name" value="CarboxyPept-like_regulatory"/>
</dbReference>
<dbReference type="RefSeq" id="WP_177179707.1">
    <property type="nucleotide sequence ID" value="NZ_FNZH01000007.1"/>
</dbReference>
<keyword evidence="5 11" id="KW-0732">Signal</keyword>